<feature type="transmembrane region" description="Helical" evidence="8">
    <location>
        <begin position="7"/>
        <end position="29"/>
    </location>
</feature>
<dbReference type="OrthoDB" id="1653456at2"/>
<evidence type="ECO:0000256" key="2">
    <source>
        <dbReference type="ARBA" id="ARBA00022448"/>
    </source>
</evidence>
<feature type="transmembrane region" description="Helical" evidence="8">
    <location>
        <begin position="273"/>
        <end position="296"/>
    </location>
</feature>
<comment type="caution">
    <text evidence="10">The sequence shown here is derived from an EMBL/GenBank/DDBJ whole genome shotgun (WGS) entry which is preliminary data.</text>
</comment>
<dbReference type="AlphaFoldDB" id="A0A1L8QTF3"/>
<name>A0A1L8QTF3_9ENTE</name>
<keyword evidence="7 8" id="KW-0472">Membrane</keyword>
<feature type="transmembrane region" description="Helical" evidence="8">
    <location>
        <begin position="360"/>
        <end position="379"/>
    </location>
</feature>
<dbReference type="STRING" id="328396.RU93_GL001993"/>
<proteinExistence type="predicted"/>
<feature type="transmembrane region" description="Helical" evidence="8">
    <location>
        <begin position="302"/>
        <end position="323"/>
    </location>
</feature>
<dbReference type="PANTHER" id="PTHR23522">
    <property type="entry name" value="BLL5896 PROTEIN"/>
    <property type="match status" value="1"/>
</dbReference>
<feature type="transmembrane region" description="Helical" evidence="8">
    <location>
        <begin position="41"/>
        <end position="63"/>
    </location>
</feature>
<evidence type="ECO:0000256" key="6">
    <source>
        <dbReference type="ARBA" id="ARBA00022989"/>
    </source>
</evidence>
<feature type="transmembrane region" description="Helical" evidence="8">
    <location>
        <begin position="335"/>
        <end position="354"/>
    </location>
</feature>
<accession>A0A1L8QTF3</accession>
<organism evidence="10 11">
    <name type="scientific">Enterococcus aquimarinus</name>
    <dbReference type="NCBI Taxonomy" id="328396"/>
    <lineage>
        <taxon>Bacteria</taxon>
        <taxon>Bacillati</taxon>
        <taxon>Bacillota</taxon>
        <taxon>Bacilli</taxon>
        <taxon>Lactobacillales</taxon>
        <taxon>Enterococcaceae</taxon>
        <taxon>Enterococcus</taxon>
    </lineage>
</organism>
<evidence type="ECO:0000259" key="9">
    <source>
        <dbReference type="PROSITE" id="PS50850"/>
    </source>
</evidence>
<feature type="transmembrane region" description="Helical" evidence="8">
    <location>
        <begin position="200"/>
        <end position="220"/>
    </location>
</feature>
<dbReference type="GO" id="GO:0030395">
    <property type="term" value="F:lactose binding"/>
    <property type="evidence" value="ECO:0007669"/>
    <property type="project" value="TreeGrafter"/>
</dbReference>
<evidence type="ECO:0000256" key="8">
    <source>
        <dbReference type="SAM" id="Phobius"/>
    </source>
</evidence>
<dbReference type="RefSeq" id="WP_071874695.1">
    <property type="nucleotide sequence ID" value="NZ_JBHSHF010000021.1"/>
</dbReference>
<dbReference type="PANTHER" id="PTHR23522:SF10">
    <property type="entry name" value="3-PHENYLPROPIONIC ACID TRANSPORTER-RELATED"/>
    <property type="match status" value="1"/>
</dbReference>
<dbReference type="EMBL" id="JXKD01000006">
    <property type="protein sequence ID" value="OJG10780.1"/>
    <property type="molecule type" value="Genomic_DNA"/>
</dbReference>
<dbReference type="PROSITE" id="PS50850">
    <property type="entry name" value="MFS"/>
    <property type="match status" value="1"/>
</dbReference>
<dbReference type="InterPro" id="IPR036259">
    <property type="entry name" value="MFS_trans_sf"/>
</dbReference>
<keyword evidence="3" id="KW-1003">Cell membrane</keyword>
<comment type="subcellular location">
    <subcellularLocation>
        <location evidence="1">Cell inner membrane</location>
        <topology evidence="1">Multi-pass membrane protein</topology>
    </subcellularLocation>
</comment>
<dbReference type="Gene3D" id="1.20.1250.20">
    <property type="entry name" value="MFS general substrate transporter like domains"/>
    <property type="match status" value="2"/>
</dbReference>
<keyword evidence="2" id="KW-0813">Transport</keyword>
<dbReference type="PROSITE" id="PS51257">
    <property type="entry name" value="PROKAR_LIPOPROTEIN"/>
    <property type="match status" value="1"/>
</dbReference>
<keyword evidence="11" id="KW-1185">Reference proteome</keyword>
<feature type="transmembrane region" description="Helical" evidence="8">
    <location>
        <begin position="75"/>
        <end position="97"/>
    </location>
</feature>
<dbReference type="SUPFAM" id="SSF103473">
    <property type="entry name" value="MFS general substrate transporter"/>
    <property type="match status" value="1"/>
</dbReference>
<keyword evidence="4" id="KW-0997">Cell inner membrane</keyword>
<evidence type="ECO:0000256" key="5">
    <source>
        <dbReference type="ARBA" id="ARBA00022692"/>
    </source>
</evidence>
<evidence type="ECO:0000256" key="7">
    <source>
        <dbReference type="ARBA" id="ARBA00023136"/>
    </source>
</evidence>
<feature type="domain" description="Major facilitator superfamily (MFS) profile" evidence="9">
    <location>
        <begin position="202"/>
        <end position="397"/>
    </location>
</feature>
<evidence type="ECO:0000256" key="3">
    <source>
        <dbReference type="ARBA" id="ARBA00022475"/>
    </source>
</evidence>
<gene>
    <name evidence="10" type="ORF">RU93_GL001993</name>
</gene>
<feature type="transmembrane region" description="Helical" evidence="8">
    <location>
        <begin position="103"/>
        <end position="126"/>
    </location>
</feature>
<feature type="transmembrane region" description="Helical" evidence="8">
    <location>
        <begin position="243"/>
        <end position="261"/>
    </location>
</feature>
<protein>
    <recommendedName>
        <fullName evidence="9">Major facilitator superfamily (MFS) profile domain-containing protein</fullName>
    </recommendedName>
</protein>
<dbReference type="InterPro" id="IPR020846">
    <property type="entry name" value="MFS_dom"/>
</dbReference>
<sequence length="397" mass="44230">MEKKLHYQYVMLQCSFYAMSACFIGYMVPVLQTQGFNHTQIGFFLALRALFSVIFQPIIANVMDKFKSVISFNQLIAVMIIISMMMTGIQILNPGFFGMTFIFMMYGIVTYGMVSFIDAMSTLYFYKGQKINYPVARGAGSLSYAISALLIGLFVAPERILVAQFFLFFPLLFFILKIDRVKGADATHHESENQSFSYPALLRAFPFFKLFLIAIIFSFIGKELSSSFLIDVYRSLGGNNRDYGLGTFLLAASEIPAAIIFTRLADRLGIYRLMLLSFFFAFLRIFLIMLAPNLLLLNIAQMMQMLGNGLFWAGNIQFIRTILPAKDAVKAQAAVGVCYLGIGSGVGSLLSGVILEATNLTTLLATASFFSLIGFFILLSGQKYERSADSLGQNHSL</sequence>
<dbReference type="Proteomes" id="UP000182149">
    <property type="component" value="Unassembled WGS sequence"/>
</dbReference>
<keyword evidence="5 8" id="KW-0812">Transmembrane</keyword>
<evidence type="ECO:0000313" key="11">
    <source>
        <dbReference type="Proteomes" id="UP000182149"/>
    </source>
</evidence>
<dbReference type="Pfam" id="PF12832">
    <property type="entry name" value="MFS_1_like"/>
    <property type="match status" value="1"/>
</dbReference>
<feature type="transmembrane region" description="Helical" evidence="8">
    <location>
        <begin position="138"/>
        <end position="155"/>
    </location>
</feature>
<dbReference type="GO" id="GO:0015528">
    <property type="term" value="F:lactose:proton symporter activity"/>
    <property type="evidence" value="ECO:0007669"/>
    <property type="project" value="TreeGrafter"/>
</dbReference>
<keyword evidence="6 8" id="KW-1133">Transmembrane helix</keyword>
<evidence type="ECO:0000256" key="1">
    <source>
        <dbReference type="ARBA" id="ARBA00004429"/>
    </source>
</evidence>
<reference evidence="10 11" key="1">
    <citation type="submission" date="2014-12" db="EMBL/GenBank/DDBJ databases">
        <title>Draft genome sequences of 29 type strains of Enterococci.</title>
        <authorList>
            <person name="Zhong Z."/>
            <person name="Sun Z."/>
            <person name="Liu W."/>
            <person name="Zhang W."/>
            <person name="Zhang H."/>
        </authorList>
    </citation>
    <scope>NUCLEOTIDE SEQUENCE [LARGE SCALE GENOMIC DNA]</scope>
    <source>
        <strain evidence="10 11">DSM 17690</strain>
    </source>
</reference>
<evidence type="ECO:0000256" key="4">
    <source>
        <dbReference type="ARBA" id="ARBA00022519"/>
    </source>
</evidence>
<evidence type="ECO:0000313" key="10">
    <source>
        <dbReference type="EMBL" id="OJG10780.1"/>
    </source>
</evidence>
<dbReference type="InterPro" id="IPR024989">
    <property type="entry name" value="MFS_assoc_dom"/>
</dbReference>
<feature type="transmembrane region" description="Helical" evidence="8">
    <location>
        <begin position="161"/>
        <end position="179"/>
    </location>
</feature>
<dbReference type="GO" id="GO:0005886">
    <property type="term" value="C:plasma membrane"/>
    <property type="evidence" value="ECO:0007669"/>
    <property type="project" value="UniProtKB-SubCell"/>
</dbReference>